<evidence type="ECO:0000256" key="2">
    <source>
        <dbReference type="ARBA" id="ARBA00006676"/>
    </source>
</evidence>
<name>A0A2S4K0S1_9SPIO</name>
<keyword evidence="9" id="KW-1185">Reference proteome</keyword>
<feature type="domain" description="Adenosine deaminase" evidence="7">
    <location>
        <begin position="16"/>
        <end position="338"/>
    </location>
</feature>
<dbReference type="GO" id="GO:0004000">
    <property type="term" value="F:adenosine deaminase activity"/>
    <property type="evidence" value="ECO:0007669"/>
    <property type="project" value="TreeGrafter"/>
</dbReference>
<dbReference type="PANTHER" id="PTHR11409:SF43">
    <property type="entry name" value="ADENOSINE DEAMINASE"/>
    <property type="match status" value="1"/>
</dbReference>
<dbReference type="GO" id="GO:0046872">
    <property type="term" value="F:metal ion binding"/>
    <property type="evidence" value="ECO:0007669"/>
    <property type="project" value="UniProtKB-KW"/>
</dbReference>
<dbReference type="EC" id="3.5.4.4" evidence="3"/>
<comment type="cofactor">
    <cofactor evidence="1">
        <name>Zn(2+)</name>
        <dbReference type="ChEBI" id="CHEBI:29105"/>
    </cofactor>
</comment>
<dbReference type="InterPro" id="IPR001365">
    <property type="entry name" value="A_deaminase_dom"/>
</dbReference>
<dbReference type="NCBIfam" id="TIGR01430">
    <property type="entry name" value="aden_deam"/>
    <property type="match status" value="1"/>
</dbReference>
<dbReference type="Gene3D" id="3.20.20.140">
    <property type="entry name" value="Metal-dependent hydrolases"/>
    <property type="match status" value="1"/>
</dbReference>
<evidence type="ECO:0000256" key="3">
    <source>
        <dbReference type="ARBA" id="ARBA00012784"/>
    </source>
</evidence>
<keyword evidence="6" id="KW-0862">Zinc</keyword>
<evidence type="ECO:0000313" key="8">
    <source>
        <dbReference type="EMBL" id="POR05372.1"/>
    </source>
</evidence>
<dbReference type="EMBL" id="LPWH01000003">
    <property type="protein sequence ID" value="POR05372.1"/>
    <property type="molecule type" value="Genomic_DNA"/>
</dbReference>
<sequence>MANKVITDGAALRRFPKVELHRHLEGTFALPTLHRIALRNGLPYPEDFARFQKEVQFPRDAEPDFLLFLSKFKNDWYRSHQDIRDIVRDSVLSFAEDGLFFIELRFSPEHFAFHNNFDRLEVTKLIVDAANEAAAETGVLIRYLITFNRAKQNQYEMISLYRELRGLQIPEIVGIDLAGDETNFPPQQFTEFFQVVRDDGVYGATIHAGEVSPAQQVWDAIELLHAARIGHGTSTIDDPLLQKRLIEEGVVLEQCITSNYQTGSWADEKNHPLGRLFRAGVPVTINSDDPTIQDTDLTDDYVKACTYFDLTVDDLVTLNMNALDGTFLPDTEKSELKQRYLRAVTAFRTAHNL</sequence>
<gene>
    <name evidence="8" type="ORF">AU468_01445</name>
</gene>
<reference evidence="9" key="1">
    <citation type="submission" date="2015-12" db="EMBL/GenBank/DDBJ databases">
        <authorList>
            <person name="Lodha T.D."/>
            <person name="Chintalapati S."/>
            <person name="Chintalapati V.R."/>
            <person name="Sravanthi T."/>
        </authorList>
    </citation>
    <scope>NUCLEOTIDE SEQUENCE [LARGE SCALE GENOMIC DNA]</scope>
    <source>
        <strain evidence="9">JC133</strain>
    </source>
</reference>
<dbReference type="InterPro" id="IPR032466">
    <property type="entry name" value="Metal_Hydrolase"/>
</dbReference>
<evidence type="ECO:0000259" key="7">
    <source>
        <dbReference type="Pfam" id="PF00962"/>
    </source>
</evidence>
<dbReference type="OrthoDB" id="9779574at2"/>
<comment type="caution">
    <text evidence="8">The sequence shown here is derived from an EMBL/GenBank/DDBJ whole genome shotgun (WGS) entry which is preliminary data.</text>
</comment>
<evidence type="ECO:0000256" key="1">
    <source>
        <dbReference type="ARBA" id="ARBA00001947"/>
    </source>
</evidence>
<accession>A0A2S4K0S1</accession>
<evidence type="ECO:0000256" key="5">
    <source>
        <dbReference type="ARBA" id="ARBA00022801"/>
    </source>
</evidence>
<dbReference type="GO" id="GO:0006154">
    <property type="term" value="P:adenosine catabolic process"/>
    <property type="evidence" value="ECO:0007669"/>
    <property type="project" value="TreeGrafter"/>
</dbReference>
<evidence type="ECO:0000256" key="6">
    <source>
        <dbReference type="ARBA" id="ARBA00022833"/>
    </source>
</evidence>
<evidence type="ECO:0000256" key="4">
    <source>
        <dbReference type="ARBA" id="ARBA00022723"/>
    </source>
</evidence>
<comment type="similarity">
    <text evidence="2">Belongs to the metallo-dependent hydrolases superfamily. Adenosine and AMP deaminases family.</text>
</comment>
<proteinExistence type="inferred from homology"/>
<organism evidence="8 9">
    <name type="scientific">Alkalispirochaeta sphaeroplastigenens</name>
    <dbReference type="NCBI Taxonomy" id="1187066"/>
    <lineage>
        <taxon>Bacteria</taxon>
        <taxon>Pseudomonadati</taxon>
        <taxon>Spirochaetota</taxon>
        <taxon>Spirochaetia</taxon>
        <taxon>Spirochaetales</taxon>
        <taxon>Spirochaetaceae</taxon>
        <taxon>Alkalispirochaeta</taxon>
    </lineage>
</organism>
<keyword evidence="5" id="KW-0378">Hydrolase</keyword>
<dbReference type="GO" id="GO:0043103">
    <property type="term" value="P:hypoxanthine salvage"/>
    <property type="evidence" value="ECO:0007669"/>
    <property type="project" value="TreeGrafter"/>
</dbReference>
<dbReference type="GO" id="GO:0005829">
    <property type="term" value="C:cytosol"/>
    <property type="evidence" value="ECO:0007669"/>
    <property type="project" value="TreeGrafter"/>
</dbReference>
<dbReference type="GO" id="GO:0046103">
    <property type="term" value="P:inosine biosynthetic process"/>
    <property type="evidence" value="ECO:0007669"/>
    <property type="project" value="TreeGrafter"/>
</dbReference>
<dbReference type="PANTHER" id="PTHR11409">
    <property type="entry name" value="ADENOSINE DEAMINASE"/>
    <property type="match status" value="1"/>
</dbReference>
<dbReference type="InterPro" id="IPR006330">
    <property type="entry name" value="Ado/ade_deaminase"/>
</dbReference>
<dbReference type="Pfam" id="PF00962">
    <property type="entry name" value="A_deaminase"/>
    <property type="match status" value="1"/>
</dbReference>
<dbReference type="AlphaFoldDB" id="A0A2S4K0S1"/>
<dbReference type="RefSeq" id="WP_018527014.1">
    <property type="nucleotide sequence ID" value="NZ_LPWH01000003.1"/>
</dbReference>
<keyword evidence="4" id="KW-0479">Metal-binding</keyword>
<protein>
    <recommendedName>
        <fullName evidence="3">adenosine deaminase</fullName>
        <ecNumber evidence="3">3.5.4.4</ecNumber>
    </recommendedName>
</protein>
<dbReference type="Proteomes" id="UP000237350">
    <property type="component" value="Unassembled WGS sequence"/>
</dbReference>
<evidence type="ECO:0000313" key="9">
    <source>
        <dbReference type="Proteomes" id="UP000237350"/>
    </source>
</evidence>
<dbReference type="SUPFAM" id="SSF51556">
    <property type="entry name" value="Metallo-dependent hydrolases"/>
    <property type="match status" value="1"/>
</dbReference>